<accession>A0AAE0FD51</accession>
<sequence length="309" mass="35310">RVASSTDGSPEKLERRKHTGKPRVRLNRADRERHRQELEVRVLGDEVPGRNADSISDRVRAWRELSHPEHVAAAALADENEKWVDAWVPEGWRRYRRRWNRWHGHIAVTLEVTNPDSVQLALDTECGTLPGSGGDVPGVPDAWCSLFRVHQWNQREREAAEEALDVAPPKPADLIQDQSDSQSDSTKQEELMAPTQPVEDSDSDSDSERLNFTQQMLQGHLEAARHTVEHSEELASWNDDVCVKNSARREDGISDHPDPLLWIQLVHHRVFPGSRREGKYPCIIPSGTPSVLICDEMDKWFGTREDNWR</sequence>
<evidence type="ECO:0000313" key="2">
    <source>
        <dbReference type="EMBL" id="KAK3257181.1"/>
    </source>
</evidence>
<gene>
    <name evidence="2" type="ORF">CYMTET_33722</name>
</gene>
<dbReference type="EMBL" id="LGRX02020894">
    <property type="protein sequence ID" value="KAK3257181.1"/>
    <property type="molecule type" value="Genomic_DNA"/>
</dbReference>
<feature type="non-terminal residue" evidence="2">
    <location>
        <position position="1"/>
    </location>
</feature>
<feature type="compositionally biased region" description="Basic residues" evidence="1">
    <location>
        <begin position="15"/>
        <end position="26"/>
    </location>
</feature>
<protein>
    <submittedName>
        <fullName evidence="2">Uncharacterized protein</fullName>
    </submittedName>
</protein>
<feature type="region of interest" description="Disordered" evidence="1">
    <location>
        <begin position="1"/>
        <end position="32"/>
    </location>
</feature>
<proteinExistence type="predicted"/>
<feature type="compositionally biased region" description="Low complexity" evidence="1">
    <location>
        <begin position="176"/>
        <end position="185"/>
    </location>
</feature>
<reference evidence="2 3" key="1">
    <citation type="journal article" date="2015" name="Genome Biol. Evol.">
        <title>Comparative Genomics of a Bacterivorous Green Alga Reveals Evolutionary Causalities and Consequences of Phago-Mixotrophic Mode of Nutrition.</title>
        <authorList>
            <person name="Burns J.A."/>
            <person name="Paasch A."/>
            <person name="Narechania A."/>
            <person name="Kim E."/>
        </authorList>
    </citation>
    <scope>NUCLEOTIDE SEQUENCE [LARGE SCALE GENOMIC DNA]</scope>
    <source>
        <strain evidence="2 3">PLY_AMNH</strain>
    </source>
</reference>
<dbReference type="Proteomes" id="UP001190700">
    <property type="component" value="Unassembled WGS sequence"/>
</dbReference>
<comment type="caution">
    <text evidence="2">The sequence shown here is derived from an EMBL/GenBank/DDBJ whole genome shotgun (WGS) entry which is preliminary data.</text>
</comment>
<evidence type="ECO:0000313" key="3">
    <source>
        <dbReference type="Proteomes" id="UP001190700"/>
    </source>
</evidence>
<name>A0AAE0FD51_9CHLO</name>
<keyword evidence="3" id="KW-1185">Reference proteome</keyword>
<dbReference type="AlphaFoldDB" id="A0AAE0FD51"/>
<feature type="region of interest" description="Disordered" evidence="1">
    <location>
        <begin position="159"/>
        <end position="208"/>
    </location>
</feature>
<organism evidence="2 3">
    <name type="scientific">Cymbomonas tetramitiformis</name>
    <dbReference type="NCBI Taxonomy" id="36881"/>
    <lineage>
        <taxon>Eukaryota</taxon>
        <taxon>Viridiplantae</taxon>
        <taxon>Chlorophyta</taxon>
        <taxon>Pyramimonadophyceae</taxon>
        <taxon>Pyramimonadales</taxon>
        <taxon>Pyramimonadaceae</taxon>
        <taxon>Cymbomonas</taxon>
    </lineage>
</organism>
<evidence type="ECO:0000256" key="1">
    <source>
        <dbReference type="SAM" id="MobiDB-lite"/>
    </source>
</evidence>